<organism evidence="2 3">
    <name type="scientific">Coregonus suidteri</name>
    <dbReference type="NCBI Taxonomy" id="861788"/>
    <lineage>
        <taxon>Eukaryota</taxon>
        <taxon>Metazoa</taxon>
        <taxon>Chordata</taxon>
        <taxon>Craniata</taxon>
        <taxon>Vertebrata</taxon>
        <taxon>Euteleostomi</taxon>
        <taxon>Actinopterygii</taxon>
        <taxon>Neopterygii</taxon>
        <taxon>Teleostei</taxon>
        <taxon>Protacanthopterygii</taxon>
        <taxon>Salmoniformes</taxon>
        <taxon>Salmonidae</taxon>
        <taxon>Coregoninae</taxon>
        <taxon>Coregonus</taxon>
    </lineage>
</organism>
<dbReference type="InterPro" id="IPR013602">
    <property type="entry name" value="Dynein_heavy_linker"/>
</dbReference>
<dbReference type="InterPro" id="IPR042222">
    <property type="entry name" value="Dynein_2_N"/>
</dbReference>
<dbReference type="PANTHER" id="PTHR10676">
    <property type="entry name" value="DYNEIN HEAVY CHAIN FAMILY PROTEIN"/>
    <property type="match status" value="1"/>
</dbReference>
<proteinExistence type="predicted"/>
<dbReference type="Gene3D" id="1.20.140.100">
    <property type="entry name" value="Dynein heavy chain, N-terminal domain 2"/>
    <property type="match status" value="1"/>
</dbReference>
<sequence>MQCSVEDWTMAKWREINVDAELRRSVLVPSVTLVSGLQGRLTVADSVLLVWLEVQRTWAHLESIFIGSEDVSHHLPHDALRFQDIDTDFPVLP</sequence>
<evidence type="ECO:0000313" key="3">
    <source>
        <dbReference type="Proteomes" id="UP001356427"/>
    </source>
</evidence>
<dbReference type="GO" id="GO:0051959">
    <property type="term" value="F:dynein light intermediate chain binding"/>
    <property type="evidence" value="ECO:0007669"/>
    <property type="project" value="InterPro"/>
</dbReference>
<feature type="domain" description="Dynein heavy chain linker" evidence="1">
    <location>
        <begin position="33"/>
        <end position="89"/>
    </location>
</feature>
<dbReference type="InterPro" id="IPR026983">
    <property type="entry name" value="DHC"/>
</dbReference>
<keyword evidence="3" id="KW-1185">Reference proteome</keyword>
<comment type="caution">
    <text evidence="2">The sequence shown here is derived from an EMBL/GenBank/DDBJ whole genome shotgun (WGS) entry which is preliminary data.</text>
</comment>
<dbReference type="GO" id="GO:0060294">
    <property type="term" value="P:cilium movement involved in cell motility"/>
    <property type="evidence" value="ECO:0007669"/>
    <property type="project" value="TreeGrafter"/>
</dbReference>
<dbReference type="Pfam" id="PF08393">
    <property type="entry name" value="DHC_N2"/>
    <property type="match status" value="1"/>
</dbReference>
<accession>A0AAN8MA32</accession>
<dbReference type="EMBL" id="JAGTTL010000002">
    <property type="protein sequence ID" value="KAK6327043.1"/>
    <property type="molecule type" value="Genomic_DNA"/>
</dbReference>
<evidence type="ECO:0000313" key="2">
    <source>
        <dbReference type="EMBL" id="KAK6327043.1"/>
    </source>
</evidence>
<dbReference type="Proteomes" id="UP001356427">
    <property type="component" value="Unassembled WGS sequence"/>
</dbReference>
<dbReference type="GO" id="GO:0097729">
    <property type="term" value="C:9+2 motile cilium"/>
    <property type="evidence" value="ECO:0007669"/>
    <property type="project" value="TreeGrafter"/>
</dbReference>
<dbReference type="GO" id="GO:0030286">
    <property type="term" value="C:dynein complex"/>
    <property type="evidence" value="ECO:0007669"/>
    <property type="project" value="InterPro"/>
</dbReference>
<dbReference type="PANTHER" id="PTHR10676:SF36">
    <property type="entry name" value="DYNEIN HEAVY CHAIN AT 93AB, ISOFORM C"/>
    <property type="match status" value="1"/>
</dbReference>
<dbReference type="AlphaFoldDB" id="A0AAN8MA32"/>
<dbReference type="GO" id="GO:0005930">
    <property type="term" value="C:axoneme"/>
    <property type="evidence" value="ECO:0007669"/>
    <property type="project" value="TreeGrafter"/>
</dbReference>
<gene>
    <name evidence="2" type="ORF">J4Q44_G00026880</name>
</gene>
<dbReference type="GO" id="GO:0008569">
    <property type="term" value="F:minus-end-directed microtubule motor activity"/>
    <property type="evidence" value="ECO:0007669"/>
    <property type="project" value="TreeGrafter"/>
</dbReference>
<name>A0AAN8MA32_9TELE</name>
<dbReference type="GO" id="GO:0045505">
    <property type="term" value="F:dynein intermediate chain binding"/>
    <property type="evidence" value="ECO:0007669"/>
    <property type="project" value="InterPro"/>
</dbReference>
<reference evidence="2 3" key="1">
    <citation type="submission" date="2021-04" db="EMBL/GenBank/DDBJ databases">
        <authorList>
            <person name="De Guttry C."/>
            <person name="Zahm M."/>
            <person name="Klopp C."/>
            <person name="Cabau C."/>
            <person name="Louis A."/>
            <person name="Berthelot C."/>
            <person name="Parey E."/>
            <person name="Roest Crollius H."/>
            <person name="Montfort J."/>
            <person name="Robinson-Rechavi M."/>
            <person name="Bucao C."/>
            <person name="Bouchez O."/>
            <person name="Gislard M."/>
            <person name="Lluch J."/>
            <person name="Milhes M."/>
            <person name="Lampietro C."/>
            <person name="Lopez Roques C."/>
            <person name="Donnadieu C."/>
            <person name="Braasch I."/>
            <person name="Desvignes T."/>
            <person name="Postlethwait J."/>
            <person name="Bobe J."/>
            <person name="Wedekind C."/>
            <person name="Guiguen Y."/>
        </authorList>
    </citation>
    <scope>NUCLEOTIDE SEQUENCE [LARGE SCALE GENOMIC DNA]</scope>
    <source>
        <strain evidence="2">Cs_M1</strain>
        <tissue evidence="2">Blood</tissue>
    </source>
</reference>
<protein>
    <recommendedName>
        <fullName evidence="1">Dynein heavy chain linker domain-containing protein</fullName>
    </recommendedName>
</protein>
<evidence type="ECO:0000259" key="1">
    <source>
        <dbReference type="Pfam" id="PF08393"/>
    </source>
</evidence>